<dbReference type="Proteomes" id="UP000030753">
    <property type="component" value="Unassembled WGS sequence"/>
</dbReference>
<name>W9HQZ6_FUSOX</name>
<evidence type="ECO:0000313" key="1">
    <source>
        <dbReference type="EMBL" id="EWY83269.1"/>
    </source>
</evidence>
<protein>
    <submittedName>
        <fullName evidence="1">Uncharacterized protein</fullName>
    </submittedName>
</protein>
<accession>W9HQZ6</accession>
<gene>
    <name evidence="1" type="ORF">FOYG_13110</name>
</gene>
<dbReference type="HOGENOM" id="CLU_2184048_0_0_1"/>
<reference evidence="1 2" key="1">
    <citation type="submission" date="2011-06" db="EMBL/GenBank/DDBJ databases">
        <title>The Genome Sequence of Fusarium oxysporum FOSC 3-a.</title>
        <authorList>
            <consortium name="The Broad Institute Genome Sequencing Platform"/>
            <person name="Ma L.-J."/>
            <person name="Gale L.R."/>
            <person name="Schwartz D.C."/>
            <person name="Zhou S."/>
            <person name="Corby-Kistler H."/>
            <person name="Young S.K."/>
            <person name="Zeng Q."/>
            <person name="Gargeya S."/>
            <person name="Fitzgerald M."/>
            <person name="Haas B."/>
            <person name="Abouelleil A."/>
            <person name="Alvarado L."/>
            <person name="Arachchi H.M."/>
            <person name="Berlin A."/>
            <person name="Brown A."/>
            <person name="Chapman S.B."/>
            <person name="Chen Z."/>
            <person name="Dunbar C."/>
            <person name="Freedman E."/>
            <person name="Gearin G."/>
            <person name="Gellesch M."/>
            <person name="Goldberg J."/>
            <person name="Griggs A."/>
            <person name="Gujja S."/>
            <person name="Heiman D."/>
            <person name="Howarth C."/>
            <person name="Larson L."/>
            <person name="Lui A."/>
            <person name="MacDonald P.J.P."/>
            <person name="Mehta T."/>
            <person name="Montmayeur A."/>
            <person name="Murphy C."/>
            <person name="Neiman D."/>
            <person name="Pearson M."/>
            <person name="Priest M."/>
            <person name="Roberts A."/>
            <person name="Saif S."/>
            <person name="Shea T."/>
            <person name="Shenoy N."/>
            <person name="Sisk P."/>
            <person name="Stolte C."/>
            <person name="Sykes S."/>
            <person name="Wortman J."/>
            <person name="Nusbaum C."/>
            <person name="Birren B."/>
        </authorList>
    </citation>
    <scope>NUCLEOTIDE SEQUENCE [LARGE SCALE GENOMIC DNA]</scope>
    <source>
        <strain evidence="2">FOSC 3-a</strain>
    </source>
</reference>
<sequence>MLPSYLLQQRPRTAILPNAQLTSLKRKILPSLSPLAIFLSRFSITQSTSCTNWASRITNVSTSDMRVNHNCPSGVKTEGKVTALYQICSPVATATLSSEEGSAGFDEDP</sequence>
<organism evidence="1 2">
    <name type="scientific">Fusarium oxysporum NRRL 32931</name>
    <dbReference type="NCBI Taxonomy" id="660029"/>
    <lineage>
        <taxon>Eukaryota</taxon>
        <taxon>Fungi</taxon>
        <taxon>Dikarya</taxon>
        <taxon>Ascomycota</taxon>
        <taxon>Pezizomycotina</taxon>
        <taxon>Sordariomycetes</taxon>
        <taxon>Hypocreomycetidae</taxon>
        <taxon>Hypocreales</taxon>
        <taxon>Nectriaceae</taxon>
        <taxon>Fusarium</taxon>
        <taxon>Fusarium oxysporum species complex</taxon>
    </lineage>
</organism>
<dbReference type="EMBL" id="JH717847">
    <property type="protein sequence ID" value="EWY83269.1"/>
    <property type="molecule type" value="Genomic_DNA"/>
</dbReference>
<proteinExistence type="predicted"/>
<dbReference type="AlphaFoldDB" id="W9HQZ6"/>
<evidence type="ECO:0000313" key="2">
    <source>
        <dbReference type="Proteomes" id="UP000030753"/>
    </source>
</evidence>